<dbReference type="Proteomes" id="UP000280935">
    <property type="component" value="Unassembled WGS sequence"/>
</dbReference>
<sequence>MPRLLFVPRDDVLVSCPRCGAAVRVRDGRARCSGCAWVWEASPRCRCQGPGRRCPGPSTPAMETRIEFRCQYCGTVLEEVRPLHRNHTPDSPTCRCGTLMYVRTAWYAAIEPTAVDHDQLTGLPYHLRTDCAGHTLWAANLAHVAYLEEFIGAHHRPRKEPGAAQELGHHLPRWMILARNRAKVLRGLTRLREMAERAAGSHR</sequence>
<evidence type="ECO:0000313" key="1">
    <source>
        <dbReference type="EMBL" id="RRD51133.1"/>
    </source>
</evidence>
<organism evidence="1 2">
    <name type="scientific">Arachnia propionica</name>
    <dbReference type="NCBI Taxonomy" id="1750"/>
    <lineage>
        <taxon>Bacteria</taxon>
        <taxon>Bacillati</taxon>
        <taxon>Actinomycetota</taxon>
        <taxon>Actinomycetes</taxon>
        <taxon>Propionibacteriales</taxon>
        <taxon>Propionibacteriaceae</taxon>
        <taxon>Arachnia</taxon>
    </lineage>
</organism>
<reference evidence="1 2" key="1">
    <citation type="submission" date="2018-11" db="EMBL/GenBank/DDBJ databases">
        <title>Genomes From Bacteria Associated with the Canine Oral Cavity: a Test Case for Automated Genome-Based Taxonomic Assignment.</title>
        <authorList>
            <person name="Coil D.A."/>
            <person name="Jospin G."/>
            <person name="Darling A.E."/>
            <person name="Wallis C."/>
            <person name="Davis I.J."/>
            <person name="Harris S."/>
            <person name="Eisen J.A."/>
            <person name="Holcombe L.J."/>
            <person name="O'Flynn C."/>
        </authorList>
    </citation>
    <scope>NUCLEOTIDE SEQUENCE [LARGE SCALE GENOMIC DNA]</scope>
    <source>
        <strain evidence="1 2">OH2822_COT-296</strain>
    </source>
</reference>
<protein>
    <submittedName>
        <fullName evidence="1">Uncharacterized protein</fullName>
    </submittedName>
</protein>
<accession>A0A3P1X303</accession>
<dbReference type="AlphaFoldDB" id="A0A3P1X303"/>
<dbReference type="RefSeq" id="WP_125226725.1">
    <property type="nucleotide sequence ID" value="NZ_RQYT01000002.1"/>
</dbReference>
<dbReference type="OrthoDB" id="7189707at2"/>
<dbReference type="EMBL" id="RQYT01000002">
    <property type="protein sequence ID" value="RRD51133.1"/>
    <property type="molecule type" value="Genomic_DNA"/>
</dbReference>
<gene>
    <name evidence="1" type="ORF">EII35_01650</name>
</gene>
<comment type="caution">
    <text evidence="1">The sequence shown here is derived from an EMBL/GenBank/DDBJ whole genome shotgun (WGS) entry which is preliminary data.</text>
</comment>
<proteinExistence type="predicted"/>
<evidence type="ECO:0000313" key="2">
    <source>
        <dbReference type="Proteomes" id="UP000280935"/>
    </source>
</evidence>
<name>A0A3P1X303_9ACTN</name>